<dbReference type="Proteomes" id="UP001549691">
    <property type="component" value="Unassembled WGS sequence"/>
</dbReference>
<keyword evidence="3" id="KW-0805">Transcription regulation</keyword>
<evidence type="ECO:0000313" key="8">
    <source>
        <dbReference type="EMBL" id="MET7012862.1"/>
    </source>
</evidence>
<dbReference type="InterPro" id="IPR015358">
    <property type="entry name" value="Tscrpt_reg_MerR_DNA-bd"/>
</dbReference>
<feature type="coiled-coil region" evidence="6">
    <location>
        <begin position="96"/>
        <end position="123"/>
    </location>
</feature>
<dbReference type="SMART" id="SM00422">
    <property type="entry name" value="HTH_MERR"/>
    <property type="match status" value="1"/>
</dbReference>
<sequence length="145" mass="15596">MPVPLEHADALEAGFVDIGAASAASGVSIKMIRHYEELGLLGAVPRTAANYRVYAAQHVHTLRFILRSRKLGFSMDEIRTLLGLWQDRQRSSAAVKQIAASHIAELEARIAELQGMVDTLSQLTACCAGDARPDCPILADLAGQS</sequence>
<dbReference type="InterPro" id="IPR011789">
    <property type="entry name" value="CueR"/>
</dbReference>
<dbReference type="PRINTS" id="PR00040">
    <property type="entry name" value="HTHMERR"/>
</dbReference>
<keyword evidence="4" id="KW-0238">DNA-binding</keyword>
<accession>A0ABV2TG06</accession>
<evidence type="ECO:0000259" key="7">
    <source>
        <dbReference type="PROSITE" id="PS50937"/>
    </source>
</evidence>
<name>A0ABV2TG06_9RHOO</name>
<dbReference type="InterPro" id="IPR000551">
    <property type="entry name" value="MerR-type_HTH_dom"/>
</dbReference>
<comment type="caution">
    <text evidence="8">The sequence shown here is derived from an EMBL/GenBank/DDBJ whole genome shotgun (WGS) entry which is preliminary data.</text>
</comment>
<gene>
    <name evidence="8" type="primary">cueR</name>
    <name evidence="8" type="ORF">ABXR19_01590</name>
</gene>
<dbReference type="PANTHER" id="PTHR30204">
    <property type="entry name" value="REDOX-CYCLING DRUG-SENSING TRANSCRIPTIONAL ACTIVATOR SOXR"/>
    <property type="match status" value="1"/>
</dbReference>
<dbReference type="PROSITE" id="PS50937">
    <property type="entry name" value="HTH_MERR_2"/>
    <property type="match status" value="1"/>
</dbReference>
<dbReference type="RefSeq" id="WP_354599320.1">
    <property type="nucleotide sequence ID" value="NZ_JBEWZI010000001.1"/>
</dbReference>
<dbReference type="Gene3D" id="1.10.1660.10">
    <property type="match status" value="1"/>
</dbReference>
<dbReference type="NCBIfam" id="TIGR02044">
    <property type="entry name" value="CueR"/>
    <property type="match status" value="1"/>
</dbReference>
<dbReference type="InterPro" id="IPR047057">
    <property type="entry name" value="MerR_fam"/>
</dbReference>
<evidence type="ECO:0000256" key="4">
    <source>
        <dbReference type="ARBA" id="ARBA00023125"/>
    </source>
</evidence>
<keyword evidence="6" id="KW-0175">Coiled coil</keyword>
<evidence type="ECO:0000256" key="3">
    <source>
        <dbReference type="ARBA" id="ARBA00023015"/>
    </source>
</evidence>
<comment type="subcellular location">
    <subcellularLocation>
        <location evidence="1">Cytoplasm</location>
    </subcellularLocation>
</comment>
<proteinExistence type="predicted"/>
<keyword evidence="9" id="KW-1185">Reference proteome</keyword>
<reference evidence="8 9" key="1">
    <citation type="submission" date="2024-07" db="EMBL/GenBank/DDBJ databases">
        <title>Uliginosibacterium flavum JJ3220;KACC:17644.</title>
        <authorList>
            <person name="Kim M.K."/>
        </authorList>
    </citation>
    <scope>NUCLEOTIDE SEQUENCE [LARGE SCALE GENOMIC DNA]</scope>
    <source>
        <strain evidence="8 9">KACC:17644</strain>
    </source>
</reference>
<evidence type="ECO:0000256" key="2">
    <source>
        <dbReference type="ARBA" id="ARBA00022490"/>
    </source>
</evidence>
<dbReference type="Pfam" id="PF09278">
    <property type="entry name" value="MerR-DNA-bind"/>
    <property type="match status" value="1"/>
</dbReference>
<evidence type="ECO:0000256" key="1">
    <source>
        <dbReference type="ARBA" id="ARBA00004496"/>
    </source>
</evidence>
<dbReference type="PANTHER" id="PTHR30204:SF94">
    <property type="entry name" value="HEAVY METAL-DEPENDENT TRANSCRIPTIONAL REGULATOR HI_0293-RELATED"/>
    <property type="match status" value="1"/>
</dbReference>
<dbReference type="EMBL" id="JBEWZI010000001">
    <property type="protein sequence ID" value="MET7012862.1"/>
    <property type="molecule type" value="Genomic_DNA"/>
</dbReference>
<evidence type="ECO:0000256" key="6">
    <source>
        <dbReference type="SAM" id="Coils"/>
    </source>
</evidence>
<organism evidence="8 9">
    <name type="scientific">Uliginosibacterium flavum</name>
    <dbReference type="NCBI Taxonomy" id="1396831"/>
    <lineage>
        <taxon>Bacteria</taxon>
        <taxon>Pseudomonadati</taxon>
        <taxon>Pseudomonadota</taxon>
        <taxon>Betaproteobacteria</taxon>
        <taxon>Rhodocyclales</taxon>
        <taxon>Zoogloeaceae</taxon>
        <taxon>Uliginosibacterium</taxon>
    </lineage>
</organism>
<dbReference type="InterPro" id="IPR009061">
    <property type="entry name" value="DNA-bd_dom_put_sf"/>
</dbReference>
<evidence type="ECO:0000256" key="5">
    <source>
        <dbReference type="ARBA" id="ARBA00023163"/>
    </source>
</evidence>
<protein>
    <submittedName>
        <fullName evidence="8">Cu(I)-responsive transcriptional regulator</fullName>
    </submittedName>
</protein>
<dbReference type="CDD" id="cd01108">
    <property type="entry name" value="HTH_CueR"/>
    <property type="match status" value="1"/>
</dbReference>
<dbReference type="SUPFAM" id="SSF46955">
    <property type="entry name" value="Putative DNA-binding domain"/>
    <property type="match status" value="1"/>
</dbReference>
<keyword evidence="2" id="KW-0963">Cytoplasm</keyword>
<feature type="domain" description="HTH merR-type" evidence="7">
    <location>
        <begin position="18"/>
        <end position="84"/>
    </location>
</feature>
<keyword evidence="5" id="KW-0804">Transcription</keyword>
<dbReference type="Pfam" id="PF00376">
    <property type="entry name" value="MerR"/>
    <property type="match status" value="1"/>
</dbReference>
<dbReference type="PROSITE" id="PS00552">
    <property type="entry name" value="HTH_MERR_1"/>
    <property type="match status" value="1"/>
</dbReference>
<evidence type="ECO:0000313" key="9">
    <source>
        <dbReference type="Proteomes" id="UP001549691"/>
    </source>
</evidence>